<feature type="region of interest" description="Disordered" evidence="3">
    <location>
        <begin position="108"/>
        <end position="132"/>
    </location>
</feature>
<dbReference type="PANTHER" id="PTHR15711:SF32">
    <property type="entry name" value="RAP GTPASE ACTIVATING PROTEIN 1, ISOFORM H"/>
    <property type="match status" value="1"/>
</dbReference>
<name>A0ABN8PCH8_9CNID</name>
<feature type="region of interest" description="Disordered" evidence="3">
    <location>
        <begin position="741"/>
        <end position="768"/>
    </location>
</feature>
<sequence length="1032" mass="116456">MLIPLFLHLNTKLFADLPLHLSPHSVFFVCFVGQGYDREANYTTASCVRPGTWSFTGTMPSIETGMAMKEQNQFFDFIGKLQSNRIDEQRAELPLSLRNSAYIPPLVIGKTENSKDTEEASVHSDNSRDEDVTDLEYEEEEMRDLDPVKEVLAAGGPYPLVVLPVGGEYWLEGSNHHVVTSFDLKSVDCKIETNDILQSYRRDFIGKEHLNFICDDEKLGPVILSVKQEIEKLDGCDTQGFIRVILRTTEKTIADSLPIENLSENPGPREIIKYLLGEDGENVDQFQVLAHPKASELIVKYDEHNLSHAFKFGVIYQKKGQTTEEEYFCNRTHSAGMNEFLEMMGDRVTLQNFKGFNGGLDVKHGQTGETSIHSVFDSKEIMFHVSTLLPFSNGDSQQVQRKRHIGNDIVAIVFQDENTPFSPVSIRSHFLHVFIVVQVEEPNTSNTRYKVSVTAREDVPHFGPKLPNPAVFKKGPEFRKFLLTKLINAELAAYNSAKFTELRDRTRSSLLRGLASDLLEKNALILDAGYEEVAPKNRGQLFKTIRTAWRGRSPMNRTMSMRETHTTADDPDSDDSLPKSWAKKAKERRKSVQSLLAAKKSSKPQKKESAVRCKSMESLTQEQNKNSTVFYTTAEDSSSESNISELSRNRDEETTYSRKQVARSRTPEPRRDKNTSDFTTSPQISPRLRRPVALARSVPALGDPDRGPRSASRVSDSSVSSRVSYEGSSVVEYQVRYVGGYRSGSEDNADEPIRLLPYDRSPMHSRRDSLEARLSDDYYQVNSSASEYSISYTESPRRSRDERVESPVIFSRSPTSSPHLRRKAVNAQSSPKHPSFADSPPVPAQKQKKTAIVSPLLDIADSRPRSVPPGVFDPSDPESERVEQVFLERSSSLPKLDSDSLLSTEDLSSSESFSRQIEMFKNEIARLKCEKLDLVRQNALLQRQNRDIQDRAMQQTVDLYESRCEIARLRSLLPSENIPPRGPSRRETVTVREASMATPKGNPSRRDFVGGVYVREGDETGSSRLSNRFTQL</sequence>
<accession>A0ABN8PCH8</accession>
<feature type="compositionally biased region" description="Basic and acidic residues" evidence="3">
    <location>
        <begin position="112"/>
        <end position="130"/>
    </location>
</feature>
<keyword evidence="6" id="KW-1185">Reference proteome</keyword>
<dbReference type="SMART" id="SM00390">
    <property type="entry name" value="GoLoco"/>
    <property type="match status" value="1"/>
</dbReference>
<dbReference type="PROSITE" id="PS50877">
    <property type="entry name" value="GOLOCO"/>
    <property type="match status" value="1"/>
</dbReference>
<evidence type="ECO:0000259" key="4">
    <source>
        <dbReference type="PROSITE" id="PS50085"/>
    </source>
</evidence>
<dbReference type="InterPro" id="IPR000331">
    <property type="entry name" value="Rap/Ran_GAP_dom"/>
</dbReference>
<gene>
    <name evidence="5" type="ORF">PLOB_00039888</name>
</gene>
<dbReference type="InterPro" id="IPR035974">
    <property type="entry name" value="Rap/Ran-GAP_sf"/>
</dbReference>
<evidence type="ECO:0000256" key="3">
    <source>
        <dbReference type="SAM" id="MobiDB-lite"/>
    </source>
</evidence>
<dbReference type="InterPro" id="IPR050989">
    <property type="entry name" value="Rap1_Ran_GAP"/>
</dbReference>
<evidence type="ECO:0000256" key="1">
    <source>
        <dbReference type="ARBA" id="ARBA00022468"/>
    </source>
</evidence>
<evidence type="ECO:0000313" key="6">
    <source>
        <dbReference type="Proteomes" id="UP001159405"/>
    </source>
</evidence>
<feature type="region of interest" description="Disordered" evidence="3">
    <location>
        <begin position="786"/>
        <end position="879"/>
    </location>
</feature>
<keyword evidence="2" id="KW-0175">Coiled coil</keyword>
<feature type="compositionally biased region" description="Low complexity" evidence="3">
    <location>
        <begin position="709"/>
        <end position="726"/>
    </location>
</feature>
<feature type="coiled-coil region" evidence="2">
    <location>
        <begin position="910"/>
        <end position="944"/>
    </location>
</feature>
<feature type="region of interest" description="Disordered" evidence="3">
    <location>
        <begin position="975"/>
        <end position="1008"/>
    </location>
</feature>
<feature type="compositionally biased region" description="Polar residues" evidence="3">
    <location>
        <begin position="617"/>
        <end position="631"/>
    </location>
</feature>
<dbReference type="SUPFAM" id="SSF111347">
    <property type="entry name" value="Rap/Ran-GAP"/>
    <property type="match status" value="1"/>
</dbReference>
<evidence type="ECO:0000313" key="5">
    <source>
        <dbReference type="EMBL" id="CAH3137998.1"/>
    </source>
</evidence>
<protein>
    <recommendedName>
        <fullName evidence="4">Rap-GAP domain-containing protein</fullName>
    </recommendedName>
</protein>
<reference evidence="5 6" key="1">
    <citation type="submission" date="2022-05" db="EMBL/GenBank/DDBJ databases">
        <authorList>
            <consortium name="Genoscope - CEA"/>
            <person name="William W."/>
        </authorList>
    </citation>
    <scope>NUCLEOTIDE SEQUENCE [LARGE SCALE GENOMIC DNA]</scope>
</reference>
<feature type="region of interest" description="Disordered" evidence="3">
    <location>
        <begin position="553"/>
        <end position="726"/>
    </location>
</feature>
<dbReference type="Pfam" id="PF21022">
    <property type="entry name" value="Rap-GAP_dimer"/>
    <property type="match status" value="1"/>
</dbReference>
<keyword evidence="1" id="KW-0343">GTPase activation</keyword>
<feature type="domain" description="Rap-GAP" evidence="4">
    <location>
        <begin position="298"/>
        <end position="514"/>
    </location>
</feature>
<feature type="compositionally biased region" description="Basic residues" evidence="3">
    <location>
        <begin position="581"/>
        <end position="591"/>
    </location>
</feature>
<dbReference type="Pfam" id="PF02145">
    <property type="entry name" value="Rap_GAP"/>
    <property type="match status" value="1"/>
</dbReference>
<dbReference type="InterPro" id="IPR003109">
    <property type="entry name" value="GoLoco_motif"/>
</dbReference>
<dbReference type="PANTHER" id="PTHR15711">
    <property type="entry name" value="RAP GTPASE-ACTIVATING PROTEIN"/>
    <property type="match status" value="1"/>
</dbReference>
<dbReference type="PROSITE" id="PS50085">
    <property type="entry name" value="RAPGAP"/>
    <property type="match status" value="1"/>
</dbReference>
<organism evidence="5 6">
    <name type="scientific">Porites lobata</name>
    <dbReference type="NCBI Taxonomy" id="104759"/>
    <lineage>
        <taxon>Eukaryota</taxon>
        <taxon>Metazoa</taxon>
        <taxon>Cnidaria</taxon>
        <taxon>Anthozoa</taxon>
        <taxon>Hexacorallia</taxon>
        <taxon>Scleractinia</taxon>
        <taxon>Fungiina</taxon>
        <taxon>Poritidae</taxon>
        <taxon>Porites</taxon>
    </lineage>
</organism>
<feature type="compositionally biased region" description="Basic and acidic residues" evidence="3">
    <location>
        <begin position="647"/>
        <end position="656"/>
    </location>
</feature>
<dbReference type="Gene3D" id="3.40.50.11210">
    <property type="entry name" value="Rap/Ran-GAP"/>
    <property type="match status" value="1"/>
</dbReference>
<evidence type="ECO:0000256" key="2">
    <source>
        <dbReference type="SAM" id="Coils"/>
    </source>
</evidence>
<comment type="caution">
    <text evidence="5">The sequence shown here is derived from an EMBL/GenBank/DDBJ whole genome shotgun (WGS) entry which is preliminary data.</text>
</comment>
<feature type="compositionally biased region" description="Basic and acidic residues" evidence="3">
    <location>
        <begin position="605"/>
        <end position="615"/>
    </location>
</feature>
<proteinExistence type="predicted"/>
<dbReference type="Gene3D" id="6.10.140.210">
    <property type="match status" value="1"/>
</dbReference>
<dbReference type="EMBL" id="CALNXK010000060">
    <property type="protein sequence ID" value="CAH3137998.1"/>
    <property type="molecule type" value="Genomic_DNA"/>
</dbReference>
<feature type="compositionally biased region" description="Low complexity" evidence="3">
    <location>
        <begin position="635"/>
        <end position="646"/>
    </location>
</feature>
<feature type="compositionally biased region" description="Basic and acidic residues" evidence="3">
    <location>
        <begin position="665"/>
        <end position="675"/>
    </location>
</feature>
<feature type="compositionally biased region" description="Basic and acidic residues" evidence="3">
    <location>
        <begin position="795"/>
        <end position="805"/>
    </location>
</feature>
<dbReference type="Proteomes" id="UP001159405">
    <property type="component" value="Unassembled WGS sequence"/>
</dbReference>